<dbReference type="Pfam" id="PF24363">
    <property type="entry name" value="DUF7519"/>
    <property type="match status" value="1"/>
</dbReference>
<reference evidence="3 5" key="2">
    <citation type="submission" date="2019-04" db="EMBL/GenBank/DDBJ databases">
        <title>Methylomes of two halophilic Archaea, Haloarcula marismortui and Haloferax mediterranei.</title>
        <authorList>
            <person name="DasSarma S."/>
            <person name="DasSarma P."/>
            <person name="DasSarma S."/>
            <person name="Fomenkov A."/>
            <person name="Vincze T."/>
            <person name="Anton B.P."/>
            <person name="Roberts R.J."/>
        </authorList>
    </citation>
    <scope>NUCLEOTIDE SEQUENCE [LARGE SCALE GENOMIC DNA]</scope>
    <source>
        <strain evidence="3">ATCC 33500</strain>
        <strain evidence="5">ATCC 33500 / DSM 1411 / JCM 8866 / NBRC 14739 / NCIMB 2177 / R-4</strain>
    </source>
</reference>
<evidence type="ECO:0000313" key="2">
    <source>
        <dbReference type="EMBL" id="AHZ22266.1"/>
    </source>
</evidence>
<keyword evidence="1" id="KW-0812">Transmembrane</keyword>
<reference evidence="2 4" key="1">
    <citation type="submission" date="2014-04" db="EMBL/GenBank/DDBJ databases">
        <title>Transcriptional profiles of Haloferax mediterranei on the basis of nitrogen availability.</title>
        <authorList>
            <person name="Bautista V."/>
        </authorList>
    </citation>
    <scope>NUCLEOTIDE SEQUENCE [LARGE SCALE GENOMIC DNA]</scope>
    <source>
        <strain evidence="2">ATCC 33500</strain>
        <strain evidence="4">ATCC 33500 / DSM 1411 / JCM 8866 / NBRC 14739 / NCIMB 2177 / R-4</strain>
    </source>
</reference>
<accession>A0A059TQ98</accession>
<sequence length="168" mass="16830">MVAMKEITRRPTRTGTAMSLSAASLATLALAFTTTMAAAGALVATVILAASLVRSSRRVLDVAGGLFFLSLVVGGMSGPGAEPILLAAIASILAWDLGENALSVGDHLGRETDTTRLELVHAAATLLVLTVGAGVVYGVDAVASGGQPIAAVVLLLLGAVALVSVVRR</sequence>
<feature type="transmembrane region" description="Helical" evidence="1">
    <location>
        <begin position="145"/>
        <end position="166"/>
    </location>
</feature>
<evidence type="ECO:0000313" key="3">
    <source>
        <dbReference type="EMBL" id="QCQ74850.1"/>
    </source>
</evidence>
<protein>
    <submittedName>
        <fullName evidence="2">Uncharacterized protein</fullName>
    </submittedName>
</protein>
<name>A0A059TQ98_HALMT</name>
<proteinExistence type="predicted"/>
<dbReference type="RefSeq" id="WP_049917435.1">
    <property type="nucleotide sequence ID" value="NC_017941.2"/>
</dbReference>
<feature type="transmembrane region" description="Helical" evidence="1">
    <location>
        <begin position="119"/>
        <end position="139"/>
    </location>
</feature>
<keyword evidence="1" id="KW-0472">Membrane</keyword>
<feature type="transmembrane region" description="Helical" evidence="1">
    <location>
        <begin position="65"/>
        <end position="98"/>
    </location>
</feature>
<dbReference type="EMBL" id="CP007551">
    <property type="protein sequence ID" value="AHZ22266.1"/>
    <property type="molecule type" value="Genomic_DNA"/>
</dbReference>
<dbReference type="InterPro" id="IPR055941">
    <property type="entry name" value="DUF7519"/>
</dbReference>
<organism evidence="2 4">
    <name type="scientific">Haloferax mediterranei (strain ATCC 33500 / DSM 1411 / JCM 8866 / NBRC 14739 / NCIMB 2177 / R-4)</name>
    <name type="common">Halobacterium mediterranei</name>
    <dbReference type="NCBI Taxonomy" id="523841"/>
    <lineage>
        <taxon>Archaea</taxon>
        <taxon>Methanobacteriati</taxon>
        <taxon>Methanobacteriota</taxon>
        <taxon>Stenosarchaea group</taxon>
        <taxon>Halobacteria</taxon>
        <taxon>Halobacteriales</taxon>
        <taxon>Haloferacaceae</taxon>
        <taxon>Haloferax</taxon>
    </lineage>
</organism>
<keyword evidence="1" id="KW-1133">Transmembrane helix</keyword>
<evidence type="ECO:0000313" key="4">
    <source>
        <dbReference type="Proteomes" id="UP000027075"/>
    </source>
</evidence>
<evidence type="ECO:0000256" key="1">
    <source>
        <dbReference type="SAM" id="Phobius"/>
    </source>
</evidence>
<dbReference type="EMBL" id="CP039139">
    <property type="protein sequence ID" value="QCQ74850.1"/>
    <property type="molecule type" value="Genomic_DNA"/>
</dbReference>
<evidence type="ECO:0000313" key="5">
    <source>
        <dbReference type="Proteomes" id="UP000299011"/>
    </source>
</evidence>
<dbReference type="Proteomes" id="UP000299011">
    <property type="component" value="Chromosome"/>
</dbReference>
<dbReference type="AlphaFoldDB" id="A0A059TQ98"/>
<dbReference type="GeneID" id="40155972"/>
<dbReference type="Proteomes" id="UP000027075">
    <property type="component" value="Chromosome"/>
</dbReference>
<gene>
    <name evidence="2" type="ORF">BM92_06195</name>
    <name evidence="3" type="ORF">E6P09_06105</name>
</gene>